<accession>A0A9P6HC14</accession>
<evidence type="ECO:0000313" key="2">
    <source>
        <dbReference type="Proteomes" id="UP000736335"/>
    </source>
</evidence>
<dbReference type="AlphaFoldDB" id="A0A9P6HC14"/>
<reference evidence="1" key="1">
    <citation type="journal article" date="2020" name="Nat. Commun.">
        <title>Large-scale genome sequencing of mycorrhizal fungi provides insights into the early evolution of symbiotic traits.</title>
        <authorList>
            <person name="Miyauchi S."/>
            <person name="Kiss E."/>
            <person name="Kuo A."/>
            <person name="Drula E."/>
            <person name="Kohler A."/>
            <person name="Sanchez-Garcia M."/>
            <person name="Morin E."/>
            <person name="Andreopoulos B."/>
            <person name="Barry K.W."/>
            <person name="Bonito G."/>
            <person name="Buee M."/>
            <person name="Carver A."/>
            <person name="Chen C."/>
            <person name="Cichocki N."/>
            <person name="Clum A."/>
            <person name="Culley D."/>
            <person name="Crous P.W."/>
            <person name="Fauchery L."/>
            <person name="Girlanda M."/>
            <person name="Hayes R.D."/>
            <person name="Keri Z."/>
            <person name="LaButti K."/>
            <person name="Lipzen A."/>
            <person name="Lombard V."/>
            <person name="Magnuson J."/>
            <person name="Maillard F."/>
            <person name="Murat C."/>
            <person name="Nolan M."/>
            <person name="Ohm R.A."/>
            <person name="Pangilinan J."/>
            <person name="Pereira M.F."/>
            <person name="Perotto S."/>
            <person name="Peter M."/>
            <person name="Pfister S."/>
            <person name="Riley R."/>
            <person name="Sitrit Y."/>
            <person name="Stielow J.B."/>
            <person name="Szollosi G."/>
            <person name="Zifcakova L."/>
            <person name="Stursova M."/>
            <person name="Spatafora J.W."/>
            <person name="Tedersoo L."/>
            <person name="Vaario L.M."/>
            <person name="Yamada A."/>
            <person name="Yan M."/>
            <person name="Wang P."/>
            <person name="Xu J."/>
            <person name="Bruns T."/>
            <person name="Baldrian P."/>
            <person name="Vilgalys R."/>
            <person name="Dunand C."/>
            <person name="Henrissat B."/>
            <person name="Grigoriev I.V."/>
            <person name="Hibbett D."/>
            <person name="Nagy L.G."/>
            <person name="Martin F.M."/>
        </authorList>
    </citation>
    <scope>NUCLEOTIDE SEQUENCE</scope>
    <source>
        <strain evidence="1">UH-Tt-Lm1</strain>
    </source>
</reference>
<sequence length="88" mass="10019">MDAHTYPGRGLSLSQLIFALNKELKRLAHSPLYTLEAVSQLDRDASIALATIREWRNSFAHVNRIPTDILSLICWKTQIPCQRPGYEP</sequence>
<dbReference type="Proteomes" id="UP000736335">
    <property type="component" value="Unassembled WGS sequence"/>
</dbReference>
<evidence type="ECO:0000313" key="1">
    <source>
        <dbReference type="EMBL" id="KAF9783877.1"/>
    </source>
</evidence>
<proteinExistence type="predicted"/>
<name>A0A9P6HC14_9AGAM</name>
<organism evidence="1 2">
    <name type="scientific">Thelephora terrestris</name>
    <dbReference type="NCBI Taxonomy" id="56493"/>
    <lineage>
        <taxon>Eukaryota</taxon>
        <taxon>Fungi</taxon>
        <taxon>Dikarya</taxon>
        <taxon>Basidiomycota</taxon>
        <taxon>Agaricomycotina</taxon>
        <taxon>Agaricomycetes</taxon>
        <taxon>Thelephorales</taxon>
        <taxon>Thelephoraceae</taxon>
        <taxon>Thelephora</taxon>
    </lineage>
</organism>
<dbReference type="OrthoDB" id="3313700at2759"/>
<dbReference type="EMBL" id="WIUZ02000009">
    <property type="protein sequence ID" value="KAF9783877.1"/>
    <property type="molecule type" value="Genomic_DNA"/>
</dbReference>
<gene>
    <name evidence="1" type="ORF">BJ322DRAFT_1109723</name>
</gene>
<protein>
    <submittedName>
        <fullName evidence="1">Uncharacterized protein</fullName>
    </submittedName>
</protein>
<keyword evidence="2" id="KW-1185">Reference proteome</keyword>
<reference evidence="1" key="2">
    <citation type="submission" date="2020-11" db="EMBL/GenBank/DDBJ databases">
        <authorList>
            <consortium name="DOE Joint Genome Institute"/>
            <person name="Kuo A."/>
            <person name="Miyauchi S."/>
            <person name="Kiss E."/>
            <person name="Drula E."/>
            <person name="Kohler A."/>
            <person name="Sanchez-Garcia M."/>
            <person name="Andreopoulos B."/>
            <person name="Barry K.W."/>
            <person name="Bonito G."/>
            <person name="Buee M."/>
            <person name="Carver A."/>
            <person name="Chen C."/>
            <person name="Cichocki N."/>
            <person name="Clum A."/>
            <person name="Culley D."/>
            <person name="Crous P.W."/>
            <person name="Fauchery L."/>
            <person name="Girlanda M."/>
            <person name="Hayes R."/>
            <person name="Keri Z."/>
            <person name="Labutti K."/>
            <person name="Lipzen A."/>
            <person name="Lombard V."/>
            <person name="Magnuson J."/>
            <person name="Maillard F."/>
            <person name="Morin E."/>
            <person name="Murat C."/>
            <person name="Nolan M."/>
            <person name="Ohm R."/>
            <person name="Pangilinan J."/>
            <person name="Pereira M."/>
            <person name="Perotto S."/>
            <person name="Peter M."/>
            <person name="Riley R."/>
            <person name="Sitrit Y."/>
            <person name="Stielow B."/>
            <person name="Szollosi G."/>
            <person name="Zifcakova L."/>
            <person name="Stursova M."/>
            <person name="Spatafora J.W."/>
            <person name="Tedersoo L."/>
            <person name="Vaario L.-M."/>
            <person name="Yamada A."/>
            <person name="Yan M."/>
            <person name="Wang P."/>
            <person name="Xu J."/>
            <person name="Bruns T."/>
            <person name="Baldrian P."/>
            <person name="Vilgalys R."/>
            <person name="Henrissat B."/>
            <person name="Grigoriev I.V."/>
            <person name="Hibbett D."/>
            <person name="Nagy L.G."/>
            <person name="Martin F.M."/>
        </authorList>
    </citation>
    <scope>NUCLEOTIDE SEQUENCE</scope>
    <source>
        <strain evidence="1">UH-Tt-Lm1</strain>
    </source>
</reference>
<comment type="caution">
    <text evidence="1">The sequence shown here is derived from an EMBL/GenBank/DDBJ whole genome shotgun (WGS) entry which is preliminary data.</text>
</comment>